<dbReference type="Gene3D" id="1.10.1660.10">
    <property type="match status" value="1"/>
</dbReference>
<name>A0ABS4GR49_9BACL</name>
<accession>A0ABS4GR49</accession>
<reference evidence="2 3" key="1">
    <citation type="submission" date="2021-03" db="EMBL/GenBank/DDBJ databases">
        <title>Genomic Encyclopedia of Type Strains, Phase IV (KMG-IV): sequencing the most valuable type-strain genomes for metagenomic binning, comparative biology and taxonomic classification.</title>
        <authorList>
            <person name="Goeker M."/>
        </authorList>
    </citation>
    <scope>NUCLEOTIDE SEQUENCE [LARGE SCALE GENOMIC DNA]</scope>
    <source>
        <strain evidence="2 3">DSM 24738</strain>
    </source>
</reference>
<dbReference type="InterPro" id="IPR009061">
    <property type="entry name" value="DNA-bd_dom_put_sf"/>
</dbReference>
<keyword evidence="2" id="KW-0238">DNA-binding</keyword>
<proteinExistence type="predicted"/>
<keyword evidence="3" id="KW-1185">Reference proteome</keyword>
<dbReference type="Proteomes" id="UP001519343">
    <property type="component" value="Unassembled WGS sequence"/>
</dbReference>
<gene>
    <name evidence="2" type="ORF">J2Z37_002717</name>
</gene>
<evidence type="ECO:0000313" key="3">
    <source>
        <dbReference type="Proteomes" id="UP001519343"/>
    </source>
</evidence>
<keyword evidence="1" id="KW-0175">Coiled coil</keyword>
<dbReference type="SUPFAM" id="SSF46955">
    <property type="entry name" value="Putative DNA-binding domain"/>
    <property type="match status" value="1"/>
</dbReference>
<comment type="caution">
    <text evidence="2">The sequence shown here is derived from an EMBL/GenBank/DDBJ whole genome shotgun (WGS) entry which is preliminary data.</text>
</comment>
<protein>
    <submittedName>
        <fullName evidence="2">DNA-binding transcriptional MerR regulator</fullName>
    </submittedName>
</protein>
<dbReference type="RefSeq" id="WP_209810737.1">
    <property type="nucleotide sequence ID" value="NZ_JAGGKT010000007.1"/>
</dbReference>
<organism evidence="2 3">
    <name type="scientific">Ammoniphilus resinae</name>
    <dbReference type="NCBI Taxonomy" id="861532"/>
    <lineage>
        <taxon>Bacteria</taxon>
        <taxon>Bacillati</taxon>
        <taxon>Bacillota</taxon>
        <taxon>Bacilli</taxon>
        <taxon>Bacillales</taxon>
        <taxon>Paenibacillaceae</taxon>
        <taxon>Aneurinibacillus group</taxon>
        <taxon>Ammoniphilus</taxon>
    </lineage>
</organism>
<feature type="coiled-coil region" evidence="1">
    <location>
        <begin position="84"/>
        <end position="118"/>
    </location>
</feature>
<evidence type="ECO:0000313" key="2">
    <source>
        <dbReference type="EMBL" id="MBP1932709.1"/>
    </source>
</evidence>
<dbReference type="EMBL" id="JAGGKT010000007">
    <property type="protein sequence ID" value="MBP1932709.1"/>
    <property type="molecule type" value="Genomic_DNA"/>
</dbReference>
<dbReference type="GO" id="GO:0003677">
    <property type="term" value="F:DNA binding"/>
    <property type="evidence" value="ECO:0007669"/>
    <property type="project" value="UniProtKB-KW"/>
</dbReference>
<evidence type="ECO:0000256" key="1">
    <source>
        <dbReference type="SAM" id="Coils"/>
    </source>
</evidence>
<sequence>MNEVGLYSIKEISNELNVDWQTLLRWKYQFDFYIPTYRQENQLKYTTQAAKIFAVIHLAKQLQLKDEVINIILDKHFYSDTTIMESLQLTIQELTEEMQELRKQLEEKQRNHRQEIIRSFQGLTWKELCELKRKCPEDLLLEDVHGSNINREISPVKNWFQLCIKSPRILNK</sequence>